<feature type="transmembrane region" description="Helical" evidence="1">
    <location>
        <begin position="6"/>
        <end position="22"/>
    </location>
</feature>
<gene>
    <name evidence="3" type="ORF">C2G38_2256625</name>
    <name evidence="2" type="ORF">C2G38_2256827</name>
</gene>
<organism evidence="2 4">
    <name type="scientific">Gigaspora rosea</name>
    <dbReference type="NCBI Taxonomy" id="44941"/>
    <lineage>
        <taxon>Eukaryota</taxon>
        <taxon>Fungi</taxon>
        <taxon>Fungi incertae sedis</taxon>
        <taxon>Mucoromycota</taxon>
        <taxon>Glomeromycotina</taxon>
        <taxon>Glomeromycetes</taxon>
        <taxon>Diversisporales</taxon>
        <taxon>Gigasporaceae</taxon>
        <taxon>Gigaspora</taxon>
    </lineage>
</organism>
<reference evidence="2 4" key="1">
    <citation type="submission" date="2018-06" db="EMBL/GenBank/DDBJ databases">
        <title>Comparative genomics reveals the genomic features of Rhizophagus irregularis, R. cerebriforme, R. diaphanum and Gigaspora rosea, and their symbiotic lifestyle signature.</title>
        <authorList>
            <person name="Morin E."/>
            <person name="San Clemente H."/>
            <person name="Chen E.C.H."/>
            <person name="De La Providencia I."/>
            <person name="Hainaut M."/>
            <person name="Kuo A."/>
            <person name="Kohler A."/>
            <person name="Murat C."/>
            <person name="Tang N."/>
            <person name="Roy S."/>
            <person name="Loubradou J."/>
            <person name="Henrissat B."/>
            <person name="Grigoriev I.V."/>
            <person name="Corradi N."/>
            <person name="Roux C."/>
            <person name="Martin F.M."/>
        </authorList>
    </citation>
    <scope>NUCLEOTIDE SEQUENCE [LARGE SCALE GENOMIC DNA]</scope>
    <source>
        <strain evidence="2 4">DAOM 194757</strain>
    </source>
</reference>
<dbReference type="EMBL" id="QKWP01004961">
    <property type="protein sequence ID" value="RIB00182.1"/>
    <property type="molecule type" value="Genomic_DNA"/>
</dbReference>
<proteinExistence type="predicted"/>
<evidence type="ECO:0000313" key="2">
    <source>
        <dbReference type="EMBL" id="RIB00182.1"/>
    </source>
</evidence>
<accession>A0A397TPR6</accession>
<dbReference type="EMBL" id="QKWP01003974">
    <property type="protein sequence ID" value="RIB00559.1"/>
    <property type="molecule type" value="Genomic_DNA"/>
</dbReference>
<evidence type="ECO:0000313" key="4">
    <source>
        <dbReference type="Proteomes" id="UP000266673"/>
    </source>
</evidence>
<keyword evidence="1" id="KW-1133">Transmembrane helix</keyword>
<evidence type="ECO:0000313" key="3">
    <source>
        <dbReference type="EMBL" id="RIB00559.1"/>
    </source>
</evidence>
<keyword evidence="4" id="KW-1185">Reference proteome</keyword>
<keyword evidence="1" id="KW-0472">Membrane</keyword>
<dbReference type="AlphaFoldDB" id="A0A397TPR6"/>
<name>A0A397TPR6_9GLOM</name>
<dbReference type="Proteomes" id="UP000266673">
    <property type="component" value="Unassembled WGS sequence"/>
</dbReference>
<comment type="caution">
    <text evidence="2">The sequence shown here is derived from an EMBL/GenBank/DDBJ whole genome shotgun (WGS) entry which is preliminary data.</text>
</comment>
<sequence length="49" mass="5857">MYARTYVHTYIFIICVSIPFSLREKKNSKWGKTQQILKKSLELLTNMFS</sequence>
<evidence type="ECO:0000256" key="1">
    <source>
        <dbReference type="SAM" id="Phobius"/>
    </source>
</evidence>
<keyword evidence="1" id="KW-0812">Transmembrane</keyword>
<protein>
    <submittedName>
        <fullName evidence="2">Uncharacterized protein</fullName>
    </submittedName>
</protein>